<evidence type="ECO:0000256" key="2">
    <source>
        <dbReference type="SAM" id="Phobius"/>
    </source>
</evidence>
<reference evidence="3 4" key="1">
    <citation type="submission" date="2018-11" db="EMBL/GenBank/DDBJ databases">
        <title>Genome sequencing of Lautropia sp. KCOM 2505 (= ChDC F240).</title>
        <authorList>
            <person name="Kook J.-K."/>
            <person name="Park S.-N."/>
            <person name="Lim Y.K."/>
        </authorList>
    </citation>
    <scope>NUCLEOTIDE SEQUENCE [LARGE SCALE GENOMIC DNA]</scope>
    <source>
        <strain evidence="3 4">KCOM 2505</strain>
    </source>
</reference>
<dbReference type="PANTHER" id="PTHR30093">
    <property type="entry name" value="GENERAL SECRETION PATHWAY PROTEIN G"/>
    <property type="match status" value="1"/>
</dbReference>
<keyword evidence="2" id="KW-1133">Transmembrane helix</keyword>
<name>A0A426FTJ7_9BURK</name>
<dbReference type="Pfam" id="PF07963">
    <property type="entry name" value="N_methyl"/>
    <property type="match status" value="1"/>
</dbReference>
<proteinExistence type="predicted"/>
<evidence type="ECO:0000313" key="3">
    <source>
        <dbReference type="EMBL" id="RRN46021.1"/>
    </source>
</evidence>
<dbReference type="InterPro" id="IPR031982">
    <property type="entry name" value="PilE-like"/>
</dbReference>
<accession>A0A426FTJ7</accession>
<dbReference type="Pfam" id="PF16732">
    <property type="entry name" value="ComP_DUS"/>
    <property type="match status" value="1"/>
</dbReference>
<keyword evidence="2" id="KW-0472">Membrane</keyword>
<dbReference type="EMBL" id="RRUE01000001">
    <property type="protein sequence ID" value="RRN46021.1"/>
    <property type="molecule type" value="Genomic_DNA"/>
</dbReference>
<organism evidence="3 4">
    <name type="scientific">Lautropia dentalis</name>
    <dbReference type="NCBI Taxonomy" id="2490857"/>
    <lineage>
        <taxon>Bacteria</taxon>
        <taxon>Pseudomonadati</taxon>
        <taxon>Pseudomonadota</taxon>
        <taxon>Betaproteobacteria</taxon>
        <taxon>Burkholderiales</taxon>
        <taxon>Burkholderiaceae</taxon>
        <taxon>Lautropia</taxon>
    </lineage>
</organism>
<protein>
    <submittedName>
        <fullName evidence="3">Type IV pilin protein</fullName>
    </submittedName>
</protein>
<dbReference type="InterPro" id="IPR045584">
    <property type="entry name" value="Pilin-like"/>
</dbReference>
<dbReference type="InterPro" id="IPR012902">
    <property type="entry name" value="N_methyl_site"/>
</dbReference>
<keyword evidence="2" id="KW-0812">Transmembrane</keyword>
<dbReference type="NCBIfam" id="TIGR02532">
    <property type="entry name" value="IV_pilin_GFxxxE"/>
    <property type="match status" value="1"/>
</dbReference>
<feature type="transmembrane region" description="Helical" evidence="2">
    <location>
        <begin position="27"/>
        <end position="48"/>
    </location>
</feature>
<dbReference type="OrthoDB" id="8592370at2"/>
<dbReference type="PANTHER" id="PTHR30093:SF47">
    <property type="entry name" value="TYPE IV PILUS NON-CORE MINOR PILIN PILE"/>
    <property type="match status" value="1"/>
</dbReference>
<sequence length="159" mass="17421">MPAGLIHHTVARAGRGVRHAGFTLIELLIAIAIVGILSAVAIPSYFTYIQRANRADAKAVLMDATQFMQRFYSLHNGYNRQRDGQTPVELPDSLKKSPRNGAALYHISLSHVDATSYTLQARPVDRNDPCGTLTLNSTGQRGITERPAKSGMTAESCWR</sequence>
<gene>
    <name evidence="3" type="ORF">EHV23_01255</name>
</gene>
<dbReference type="PROSITE" id="PS00409">
    <property type="entry name" value="PROKAR_NTER_METHYL"/>
    <property type="match status" value="1"/>
</dbReference>
<evidence type="ECO:0000256" key="1">
    <source>
        <dbReference type="SAM" id="MobiDB-lite"/>
    </source>
</evidence>
<dbReference type="AlphaFoldDB" id="A0A426FTJ7"/>
<dbReference type="Proteomes" id="UP000270261">
    <property type="component" value="Unassembled WGS sequence"/>
</dbReference>
<dbReference type="SUPFAM" id="SSF54523">
    <property type="entry name" value="Pili subunits"/>
    <property type="match status" value="1"/>
</dbReference>
<keyword evidence="4" id="KW-1185">Reference proteome</keyword>
<evidence type="ECO:0000313" key="4">
    <source>
        <dbReference type="Proteomes" id="UP000270261"/>
    </source>
</evidence>
<comment type="caution">
    <text evidence="3">The sequence shown here is derived from an EMBL/GenBank/DDBJ whole genome shotgun (WGS) entry which is preliminary data.</text>
</comment>
<dbReference type="Gene3D" id="3.30.700.10">
    <property type="entry name" value="Glycoprotein, Type 4 Pilin"/>
    <property type="match status" value="1"/>
</dbReference>
<dbReference type="GO" id="GO:0043683">
    <property type="term" value="P:type IV pilus assembly"/>
    <property type="evidence" value="ECO:0007669"/>
    <property type="project" value="InterPro"/>
</dbReference>
<feature type="region of interest" description="Disordered" evidence="1">
    <location>
        <begin position="128"/>
        <end position="159"/>
    </location>
</feature>